<dbReference type="InterPro" id="IPR009057">
    <property type="entry name" value="Homeodomain-like_sf"/>
</dbReference>
<dbReference type="InterPro" id="IPR000281">
    <property type="entry name" value="HTH_RpiR"/>
</dbReference>
<dbReference type="InterPro" id="IPR035472">
    <property type="entry name" value="RpiR-like_SIS"/>
</dbReference>
<evidence type="ECO:0000313" key="8">
    <source>
        <dbReference type="Proteomes" id="UP000186609"/>
    </source>
</evidence>
<keyword evidence="1" id="KW-0805">Transcription regulation</keyword>
<dbReference type="PROSITE" id="PS51464">
    <property type="entry name" value="SIS"/>
    <property type="match status" value="1"/>
</dbReference>
<evidence type="ECO:0000259" key="6">
    <source>
        <dbReference type="PROSITE" id="PS51464"/>
    </source>
</evidence>
<dbReference type="Gene3D" id="3.40.50.10490">
    <property type="entry name" value="Glucose-6-phosphate isomerase like protein, domain 1"/>
    <property type="match status" value="1"/>
</dbReference>
<evidence type="ECO:0000259" key="5">
    <source>
        <dbReference type="PROSITE" id="PS51071"/>
    </source>
</evidence>
<keyword evidence="3" id="KW-0324">Glycolysis</keyword>
<name>A0A1P8JW27_9BURK</name>
<dbReference type="KEGG" id="rhy:RD110_12765"/>
<evidence type="ECO:0000313" key="7">
    <source>
        <dbReference type="EMBL" id="APW37954.1"/>
    </source>
</evidence>
<organism evidence="7 8">
    <name type="scientific">Rhodoferax koreensis</name>
    <dbReference type="NCBI Taxonomy" id="1842727"/>
    <lineage>
        <taxon>Bacteria</taxon>
        <taxon>Pseudomonadati</taxon>
        <taxon>Pseudomonadota</taxon>
        <taxon>Betaproteobacteria</taxon>
        <taxon>Burkholderiales</taxon>
        <taxon>Comamonadaceae</taxon>
        <taxon>Rhodoferax</taxon>
    </lineage>
</organism>
<gene>
    <name evidence="7" type="ORF">RD110_12765</name>
</gene>
<evidence type="ECO:0000256" key="1">
    <source>
        <dbReference type="ARBA" id="ARBA00023015"/>
    </source>
</evidence>
<feature type="domain" description="SIS" evidence="6">
    <location>
        <begin position="151"/>
        <end position="295"/>
    </location>
</feature>
<evidence type="ECO:0000256" key="3">
    <source>
        <dbReference type="ARBA" id="ARBA00023152"/>
    </source>
</evidence>
<dbReference type="InterPro" id="IPR046348">
    <property type="entry name" value="SIS_dom_sf"/>
</dbReference>
<proteinExistence type="predicted"/>
<evidence type="ECO:0000256" key="2">
    <source>
        <dbReference type="ARBA" id="ARBA00023125"/>
    </source>
</evidence>
<protein>
    <recommendedName>
        <fullName evidence="9">Transcriptional regulator</fullName>
    </recommendedName>
</protein>
<sequence length="311" mass="33534">MVDMTAATAPPSSTALPTGLDGLRELIERESERLTPRMRDAARYAIEHPNDIALNPVATVAEMADIAPAAFIRMAKALGFGGYSELQRLLREPLQHATKPTFRERIRHYGGEQTLEHPDDPAEVLRAFSRANIVSLEHLQDDAASLPLAEAITLIENARIVHVLGLRRSYAVAAYLAYALNRVGRPAVQITGLGGAIAEQASTAGPDDLLIAISFPPYAADTLQVCEQVRAAGAKRLAITDAFLSPVARDADLVLEVNDAKLLGFRSLTSAMSLAQTLAVGLAFSKRKNRKQRGKHAGPPSFITDLLEVDC</sequence>
<dbReference type="CDD" id="cd05013">
    <property type="entry name" value="SIS_RpiR"/>
    <property type="match status" value="1"/>
</dbReference>
<dbReference type="GO" id="GO:0006096">
    <property type="term" value="P:glycolytic process"/>
    <property type="evidence" value="ECO:0007669"/>
    <property type="project" value="UniProtKB-KW"/>
</dbReference>
<accession>A0A1P8JW27</accession>
<keyword evidence="2" id="KW-0238">DNA-binding</keyword>
<dbReference type="Gene3D" id="1.10.10.10">
    <property type="entry name" value="Winged helix-like DNA-binding domain superfamily/Winged helix DNA-binding domain"/>
    <property type="match status" value="1"/>
</dbReference>
<reference evidence="7 8" key="1">
    <citation type="submission" date="2017-01" db="EMBL/GenBank/DDBJ databases">
        <authorList>
            <person name="Mah S.A."/>
            <person name="Swanson W.J."/>
            <person name="Moy G.W."/>
            <person name="Vacquier V.D."/>
        </authorList>
    </citation>
    <scope>NUCLEOTIDE SEQUENCE [LARGE SCALE GENOMIC DNA]</scope>
    <source>
        <strain evidence="7 8">DCY110</strain>
    </source>
</reference>
<dbReference type="SUPFAM" id="SSF46689">
    <property type="entry name" value="Homeodomain-like"/>
    <property type="match status" value="1"/>
</dbReference>
<dbReference type="InterPro" id="IPR047640">
    <property type="entry name" value="RpiR-like"/>
</dbReference>
<dbReference type="Proteomes" id="UP000186609">
    <property type="component" value="Chromosome"/>
</dbReference>
<dbReference type="PROSITE" id="PS51071">
    <property type="entry name" value="HTH_RPIR"/>
    <property type="match status" value="1"/>
</dbReference>
<dbReference type="EMBL" id="CP019236">
    <property type="protein sequence ID" value="APW37954.1"/>
    <property type="molecule type" value="Genomic_DNA"/>
</dbReference>
<evidence type="ECO:0008006" key="9">
    <source>
        <dbReference type="Google" id="ProtNLM"/>
    </source>
</evidence>
<dbReference type="SUPFAM" id="SSF53697">
    <property type="entry name" value="SIS domain"/>
    <property type="match status" value="1"/>
</dbReference>
<evidence type="ECO:0000256" key="4">
    <source>
        <dbReference type="ARBA" id="ARBA00023163"/>
    </source>
</evidence>
<keyword evidence="8" id="KW-1185">Reference proteome</keyword>
<dbReference type="Pfam" id="PF01418">
    <property type="entry name" value="HTH_6"/>
    <property type="match status" value="1"/>
</dbReference>
<dbReference type="Pfam" id="PF01380">
    <property type="entry name" value="SIS"/>
    <property type="match status" value="1"/>
</dbReference>
<dbReference type="InterPro" id="IPR001347">
    <property type="entry name" value="SIS_dom"/>
</dbReference>
<dbReference type="PANTHER" id="PTHR30514:SF18">
    <property type="entry name" value="RPIR-FAMILY TRANSCRIPTIONAL REGULATOR"/>
    <property type="match status" value="1"/>
</dbReference>
<dbReference type="InterPro" id="IPR036388">
    <property type="entry name" value="WH-like_DNA-bd_sf"/>
</dbReference>
<dbReference type="AlphaFoldDB" id="A0A1P8JW27"/>
<dbReference type="PANTHER" id="PTHR30514">
    <property type="entry name" value="GLUCOKINASE"/>
    <property type="match status" value="1"/>
</dbReference>
<dbReference type="GO" id="GO:0003677">
    <property type="term" value="F:DNA binding"/>
    <property type="evidence" value="ECO:0007669"/>
    <property type="project" value="UniProtKB-KW"/>
</dbReference>
<dbReference type="STRING" id="1842727.RD110_12765"/>
<dbReference type="GO" id="GO:0003700">
    <property type="term" value="F:DNA-binding transcription factor activity"/>
    <property type="evidence" value="ECO:0007669"/>
    <property type="project" value="InterPro"/>
</dbReference>
<keyword evidence="4" id="KW-0804">Transcription</keyword>
<dbReference type="GO" id="GO:0097367">
    <property type="term" value="F:carbohydrate derivative binding"/>
    <property type="evidence" value="ECO:0007669"/>
    <property type="project" value="InterPro"/>
</dbReference>
<feature type="domain" description="HTH rpiR-type" evidence="5">
    <location>
        <begin position="21"/>
        <end position="97"/>
    </location>
</feature>